<keyword evidence="2" id="KW-0647">Proteasome</keyword>
<feature type="region of interest" description="Disordered" evidence="3">
    <location>
        <begin position="681"/>
        <end position="705"/>
    </location>
</feature>
<evidence type="ECO:0000256" key="2">
    <source>
        <dbReference type="ARBA" id="ARBA00022942"/>
    </source>
</evidence>
<comment type="function">
    <text evidence="1">The proteasome is a multicatalytic proteinase complex which is characterized by its ability to cleave peptides with Arg, Phe, Tyr, Leu, and Glu adjacent to the leaving group at neutral or slightly basic pH. The proteasome has an ATP-dependent proteolytic activity.</text>
</comment>
<accession>A0ABQ9GML8</accession>
<evidence type="ECO:0000259" key="4">
    <source>
        <dbReference type="SMART" id="SM00948"/>
    </source>
</evidence>
<dbReference type="InterPro" id="IPR029055">
    <property type="entry name" value="Ntn_hydrolases_N"/>
</dbReference>
<evidence type="ECO:0000313" key="6">
    <source>
        <dbReference type="Proteomes" id="UP001159363"/>
    </source>
</evidence>
<protein>
    <recommendedName>
        <fullName evidence="4">Proteasome alpha-type subunits domain-containing protein</fullName>
    </recommendedName>
</protein>
<proteinExistence type="predicted"/>
<dbReference type="Pfam" id="PF00227">
    <property type="entry name" value="Proteasome"/>
    <property type="match status" value="2"/>
</dbReference>
<organism evidence="5 6">
    <name type="scientific">Dryococelus australis</name>
    <dbReference type="NCBI Taxonomy" id="614101"/>
    <lineage>
        <taxon>Eukaryota</taxon>
        <taxon>Metazoa</taxon>
        <taxon>Ecdysozoa</taxon>
        <taxon>Arthropoda</taxon>
        <taxon>Hexapoda</taxon>
        <taxon>Insecta</taxon>
        <taxon>Pterygota</taxon>
        <taxon>Neoptera</taxon>
        <taxon>Polyneoptera</taxon>
        <taxon>Phasmatodea</taxon>
        <taxon>Verophasmatodea</taxon>
        <taxon>Anareolatae</taxon>
        <taxon>Phasmatidae</taxon>
        <taxon>Eurycanthinae</taxon>
        <taxon>Dryococelus</taxon>
    </lineage>
</organism>
<name>A0ABQ9GML8_9NEOP</name>
<keyword evidence="6" id="KW-1185">Reference proteome</keyword>
<dbReference type="InterPro" id="IPR050115">
    <property type="entry name" value="Proteasome_alpha"/>
</dbReference>
<dbReference type="InterPro" id="IPR001353">
    <property type="entry name" value="Proteasome_sua/b"/>
</dbReference>
<sequence>MFLTRSEYDRGVNTFSPEGRLFQVSITQTIGYNTEAKSRAMRHVAIKKFRWCCGIHVRTPCSSFGLAVYVAGRAPKYSAVRPGMGVAEKARQNDIVRVSSNKPVCVIAHASVTGRDGNRYYQKLGTGIDCSWPIPVADNSIVMGCGRKMSGCHEALLQVEYAIEAIKLGSTAIGICTAEGVVLAVEKRITSSLMEPTTIEKIVEVDKHIAINSPAFICDGTPDLNVNFALRSLRRGKQLQVEAGCPREAKWQKIFAFLGWAGGERGKTSEEVVALHPSLAHSGLVWTEASLINETHLTCCQLQRRRNHKQEQLSRRPAPPEEIVRMTWRSCKGSACAYNFNLLAQHLTCKWEAPRQRSVSLNAAPMCWDLISGLATWWGPEVHLVIRSQHIGAAFRDMVRCLGASHSHVKCRASRRSHVEKEPAPKDISEIDPNRIICWKTFPVHEGNTDNFAVISVFGNASMYSRKKMKMELGHQIWLYRKVVEVGVVLAGCAVSGLMADSRTMLDRARVECQNHWFVYNERMSVESVAQAVSNLAIQFGDSDDDGGAMNGRATTLGYRFLRDWTASLGFTLPITLLVPRGVLRQAWEDQFLWDTHHNTVGQLGGYSFHHTSSTGGNVSSRLGRPTLAGSHPMLQLLQVLHSLNDLPHLQCGGSESEIRHLTDRCATETGHLALPISDFVEHDGNPETSSQTSPRYSGTLSIEFQGTDKNSVDVDSTF</sequence>
<gene>
    <name evidence="5" type="ORF">PR048_026916</name>
</gene>
<dbReference type="SMART" id="SM00948">
    <property type="entry name" value="Proteasome_A_N"/>
    <property type="match status" value="1"/>
</dbReference>
<dbReference type="EMBL" id="JARBHB010000011">
    <property type="protein sequence ID" value="KAJ8873282.1"/>
    <property type="molecule type" value="Genomic_DNA"/>
</dbReference>
<evidence type="ECO:0000256" key="1">
    <source>
        <dbReference type="ARBA" id="ARBA00002000"/>
    </source>
</evidence>
<dbReference type="Proteomes" id="UP001159363">
    <property type="component" value="Chromosome 10"/>
</dbReference>
<feature type="domain" description="Proteasome alpha-type subunits" evidence="4">
    <location>
        <begin position="8"/>
        <end position="30"/>
    </location>
</feature>
<evidence type="ECO:0000313" key="5">
    <source>
        <dbReference type="EMBL" id="KAJ8873282.1"/>
    </source>
</evidence>
<comment type="caution">
    <text evidence="5">The sequence shown here is derived from an EMBL/GenBank/DDBJ whole genome shotgun (WGS) entry which is preliminary data.</text>
</comment>
<feature type="compositionally biased region" description="Polar residues" evidence="3">
    <location>
        <begin position="687"/>
        <end position="705"/>
    </location>
</feature>
<dbReference type="SUPFAM" id="SSF56235">
    <property type="entry name" value="N-terminal nucleophile aminohydrolases (Ntn hydrolases)"/>
    <property type="match status" value="3"/>
</dbReference>
<dbReference type="Pfam" id="PF10584">
    <property type="entry name" value="Proteasome_A_N"/>
    <property type="match status" value="1"/>
</dbReference>
<reference evidence="5 6" key="1">
    <citation type="submission" date="2023-02" db="EMBL/GenBank/DDBJ databases">
        <title>LHISI_Scaffold_Assembly.</title>
        <authorList>
            <person name="Stuart O.P."/>
            <person name="Cleave R."/>
            <person name="Magrath M.J.L."/>
            <person name="Mikheyev A.S."/>
        </authorList>
    </citation>
    <scope>NUCLEOTIDE SEQUENCE [LARGE SCALE GENOMIC DNA]</scope>
    <source>
        <strain evidence="5">Daus_M_001</strain>
        <tissue evidence="5">Leg muscle</tissue>
    </source>
</reference>
<evidence type="ECO:0000256" key="3">
    <source>
        <dbReference type="SAM" id="MobiDB-lite"/>
    </source>
</evidence>
<dbReference type="Gene3D" id="3.60.20.10">
    <property type="entry name" value="Glutamine Phosphoribosylpyrophosphate, subunit 1, domain 1"/>
    <property type="match status" value="3"/>
</dbReference>
<dbReference type="PANTHER" id="PTHR11599">
    <property type="entry name" value="PROTEASOME SUBUNIT ALPHA/BETA"/>
    <property type="match status" value="1"/>
</dbReference>
<dbReference type="InterPro" id="IPR000426">
    <property type="entry name" value="Proteasome_asu_N"/>
</dbReference>